<organism evidence="1 2">
    <name type="scientific">Clostridium magnum DSM 2767</name>
    <dbReference type="NCBI Taxonomy" id="1121326"/>
    <lineage>
        <taxon>Bacteria</taxon>
        <taxon>Bacillati</taxon>
        <taxon>Bacillota</taxon>
        <taxon>Clostridia</taxon>
        <taxon>Eubacteriales</taxon>
        <taxon>Clostridiaceae</taxon>
        <taxon>Clostridium</taxon>
    </lineage>
</organism>
<evidence type="ECO:0000313" key="1">
    <source>
        <dbReference type="EMBL" id="KZL91894.1"/>
    </source>
</evidence>
<sequence>MYYGGTSSTAYAESNYNGYGFADALSVSSVAALKGYPILMTSASTLPDETKNILSTVQPSQVYVI</sequence>
<keyword evidence="2" id="KW-1185">Reference proteome</keyword>
<comment type="caution">
    <text evidence="1">The sequence shown here is derived from an EMBL/GenBank/DDBJ whole genome shotgun (WGS) entry which is preliminary data.</text>
</comment>
<gene>
    <name evidence="1" type="ORF">CLMAG_17000</name>
</gene>
<dbReference type="Proteomes" id="UP000076603">
    <property type="component" value="Unassembled WGS sequence"/>
</dbReference>
<dbReference type="STRING" id="1121326.CLMAG_17000"/>
<name>A0A162SUR7_9CLOT</name>
<accession>A0A162SUR7</accession>
<protein>
    <submittedName>
        <fullName evidence="1">Putative cell wall binding repeat 2</fullName>
    </submittedName>
</protein>
<dbReference type="InterPro" id="IPR007253">
    <property type="entry name" value="Cell_wall-bd_2"/>
</dbReference>
<dbReference type="PATRIC" id="fig|1121326.3.peg.1680"/>
<reference evidence="1 2" key="1">
    <citation type="submission" date="2016-04" db="EMBL/GenBank/DDBJ databases">
        <title>Genome sequence of Clostridium magnum DSM 2767.</title>
        <authorList>
            <person name="Poehlein A."/>
            <person name="Uhlig R."/>
            <person name="Fischer R."/>
            <person name="Bahl H."/>
            <person name="Daniel R."/>
        </authorList>
    </citation>
    <scope>NUCLEOTIDE SEQUENCE [LARGE SCALE GENOMIC DNA]</scope>
    <source>
        <strain evidence="1 2">DSM 2767</strain>
    </source>
</reference>
<proteinExistence type="predicted"/>
<dbReference type="AlphaFoldDB" id="A0A162SUR7"/>
<evidence type="ECO:0000313" key="2">
    <source>
        <dbReference type="Proteomes" id="UP000076603"/>
    </source>
</evidence>
<dbReference type="Pfam" id="PF04122">
    <property type="entry name" value="CW_binding_2"/>
    <property type="match status" value="1"/>
</dbReference>
<dbReference type="EMBL" id="LWAE01000002">
    <property type="protein sequence ID" value="KZL91894.1"/>
    <property type="molecule type" value="Genomic_DNA"/>
</dbReference>